<dbReference type="SUPFAM" id="SSF50331">
    <property type="entry name" value="MOP-like"/>
    <property type="match status" value="1"/>
</dbReference>
<dbReference type="EMBL" id="FQXP01000014">
    <property type="protein sequence ID" value="SHI10577.1"/>
    <property type="molecule type" value="Genomic_DNA"/>
</dbReference>
<evidence type="ECO:0000256" key="4">
    <source>
        <dbReference type="ARBA" id="ARBA00022840"/>
    </source>
</evidence>
<reference evidence="7 8" key="1">
    <citation type="submission" date="2016-11" db="EMBL/GenBank/DDBJ databases">
        <authorList>
            <person name="Jaros S."/>
            <person name="Januszkiewicz K."/>
            <person name="Wedrychowicz H."/>
        </authorList>
    </citation>
    <scope>NUCLEOTIDE SEQUENCE [LARGE SCALE GENOMIC DNA]</scope>
    <source>
        <strain evidence="7 8">DSM 3089</strain>
    </source>
</reference>
<dbReference type="SMART" id="SM00382">
    <property type="entry name" value="AAA"/>
    <property type="match status" value="1"/>
</dbReference>
<dbReference type="GO" id="GO:0055052">
    <property type="term" value="C:ATP-binding cassette (ABC) transporter complex, substrate-binding subunit-containing"/>
    <property type="evidence" value="ECO:0007669"/>
    <property type="project" value="TreeGrafter"/>
</dbReference>
<feature type="domain" description="ABC transporter" evidence="6">
    <location>
        <begin position="3"/>
        <end position="233"/>
    </location>
</feature>
<dbReference type="InterPro" id="IPR015853">
    <property type="entry name" value="ABC_transpr_FbpC"/>
</dbReference>
<keyword evidence="3" id="KW-0547">Nucleotide-binding</keyword>
<dbReference type="InterPro" id="IPR008995">
    <property type="entry name" value="Mo/tungstate-bd_C_term_dom"/>
</dbReference>
<dbReference type="GO" id="GO:0016887">
    <property type="term" value="F:ATP hydrolysis activity"/>
    <property type="evidence" value="ECO:0007669"/>
    <property type="project" value="InterPro"/>
</dbReference>
<dbReference type="CDD" id="cd03259">
    <property type="entry name" value="ABC_Carb_Solutes_like"/>
    <property type="match status" value="1"/>
</dbReference>
<dbReference type="PANTHER" id="PTHR43875:SF1">
    <property type="entry name" value="OSMOPROTECTIVE COMPOUNDS UPTAKE ATP-BINDING PROTEIN GGTA"/>
    <property type="match status" value="1"/>
</dbReference>
<dbReference type="InterPro" id="IPR012340">
    <property type="entry name" value="NA-bd_OB-fold"/>
</dbReference>
<evidence type="ECO:0000256" key="3">
    <source>
        <dbReference type="ARBA" id="ARBA00022741"/>
    </source>
</evidence>
<dbReference type="Gene3D" id="2.40.50.140">
    <property type="entry name" value="Nucleic acid-binding proteins"/>
    <property type="match status" value="1"/>
</dbReference>
<evidence type="ECO:0000259" key="6">
    <source>
        <dbReference type="PROSITE" id="PS50893"/>
    </source>
</evidence>
<evidence type="ECO:0000256" key="1">
    <source>
        <dbReference type="ARBA" id="ARBA00022448"/>
    </source>
</evidence>
<dbReference type="OrthoDB" id="9802264at2"/>
<dbReference type="InterPro" id="IPR003593">
    <property type="entry name" value="AAA+_ATPase"/>
</dbReference>
<dbReference type="GO" id="GO:0015408">
    <property type="term" value="F:ABC-type ferric iron transporter activity"/>
    <property type="evidence" value="ECO:0007669"/>
    <property type="project" value="InterPro"/>
</dbReference>
<dbReference type="PROSITE" id="PS50893">
    <property type="entry name" value="ABC_TRANSPORTER_2"/>
    <property type="match status" value="1"/>
</dbReference>
<keyword evidence="2" id="KW-1003">Cell membrane</keyword>
<evidence type="ECO:0000256" key="5">
    <source>
        <dbReference type="ARBA" id="ARBA00023136"/>
    </source>
</evidence>
<organism evidence="7 8">
    <name type="scientific">Clostridium collagenovorans DSM 3089</name>
    <dbReference type="NCBI Taxonomy" id="1121306"/>
    <lineage>
        <taxon>Bacteria</taxon>
        <taxon>Bacillati</taxon>
        <taxon>Bacillota</taxon>
        <taxon>Clostridia</taxon>
        <taxon>Eubacteriales</taxon>
        <taxon>Clostridiaceae</taxon>
        <taxon>Clostridium</taxon>
    </lineage>
</organism>
<dbReference type="FunFam" id="3.40.50.300:FF:000042">
    <property type="entry name" value="Maltose/maltodextrin ABC transporter, ATP-binding protein"/>
    <property type="match status" value="1"/>
</dbReference>
<dbReference type="Proteomes" id="UP000184526">
    <property type="component" value="Unassembled WGS sequence"/>
</dbReference>
<dbReference type="PANTHER" id="PTHR43875">
    <property type="entry name" value="MALTODEXTRIN IMPORT ATP-BINDING PROTEIN MSMX"/>
    <property type="match status" value="1"/>
</dbReference>
<evidence type="ECO:0000313" key="8">
    <source>
        <dbReference type="Proteomes" id="UP000184526"/>
    </source>
</evidence>
<keyword evidence="7" id="KW-0762">Sugar transport</keyword>
<dbReference type="SUPFAM" id="SSF52540">
    <property type="entry name" value="P-loop containing nucleoside triphosphate hydrolases"/>
    <property type="match status" value="1"/>
</dbReference>
<protein>
    <submittedName>
        <fullName evidence="7">Multiple sugar transport system ATP-binding protein</fullName>
    </submittedName>
</protein>
<sequence>MDLRIENLSVRFKDFSAVKDLNIEIKSGELVSLLGPSGCGKSTTIFTIAGIHKPSEGHIYFDEKVIDDIAPEKRNIGMVFQNYALYPHMSVYDNIAFPLKLKKLPKKEIKDKVHKISSLVKIEELLKRKPSQLSGGQQQRVAIARALVKEPEILLLDEPLSNLDARLRVEMREEIKRIQSELKITTIFVTHDQEEAMSISDKIVLLKDGVLQQYDLPSKLYKNPKNLFVGSFLGNPPINIIHCDVNKKEDSIRLFNKDFKLSNFINTVNIPADMKDLNIGIRCEDFIISETYFENSIEANIEFIENLGKDTILKIKVGDTAIKVVTTYDTIPDKMTNVYIGIKPNRLVFFDSKTGDNLSYD</sequence>
<name>A0A1M5YEY4_9CLOT</name>
<evidence type="ECO:0000256" key="2">
    <source>
        <dbReference type="ARBA" id="ARBA00022475"/>
    </source>
</evidence>
<dbReference type="STRING" id="1121306.SAMN02745196_02878"/>
<keyword evidence="1" id="KW-0813">Transport</keyword>
<dbReference type="RefSeq" id="WP_072832692.1">
    <property type="nucleotide sequence ID" value="NZ_FQXP01000014.1"/>
</dbReference>
<dbReference type="PROSITE" id="PS00211">
    <property type="entry name" value="ABC_TRANSPORTER_1"/>
    <property type="match status" value="1"/>
</dbReference>
<accession>A0A1M5YEY4</accession>
<dbReference type="InterPro" id="IPR047641">
    <property type="entry name" value="ABC_transpr_MalK/UgpC-like"/>
</dbReference>
<dbReference type="Pfam" id="PF00005">
    <property type="entry name" value="ABC_tran"/>
    <property type="match status" value="1"/>
</dbReference>
<evidence type="ECO:0000313" key="7">
    <source>
        <dbReference type="EMBL" id="SHI10577.1"/>
    </source>
</evidence>
<dbReference type="InterPro" id="IPR027417">
    <property type="entry name" value="P-loop_NTPase"/>
</dbReference>
<dbReference type="GO" id="GO:0005524">
    <property type="term" value="F:ATP binding"/>
    <property type="evidence" value="ECO:0007669"/>
    <property type="project" value="UniProtKB-KW"/>
</dbReference>
<dbReference type="InterPro" id="IPR017871">
    <property type="entry name" value="ABC_transporter-like_CS"/>
</dbReference>
<dbReference type="Gene3D" id="3.40.50.300">
    <property type="entry name" value="P-loop containing nucleotide triphosphate hydrolases"/>
    <property type="match status" value="1"/>
</dbReference>
<proteinExistence type="predicted"/>
<gene>
    <name evidence="7" type="ORF">SAMN02745196_02878</name>
</gene>
<keyword evidence="5" id="KW-0472">Membrane</keyword>
<dbReference type="InterPro" id="IPR003439">
    <property type="entry name" value="ABC_transporter-like_ATP-bd"/>
</dbReference>
<keyword evidence="8" id="KW-1185">Reference proteome</keyword>
<keyword evidence="4 7" id="KW-0067">ATP-binding</keyword>
<dbReference type="AlphaFoldDB" id="A0A1M5YEY4"/>
<dbReference type="Gene3D" id="2.40.50.100">
    <property type="match status" value="1"/>
</dbReference>